<organism evidence="7 8">
    <name type="scientific">Undibacterium aquatile</name>
    <dbReference type="NCBI Taxonomy" id="1537398"/>
    <lineage>
        <taxon>Bacteria</taxon>
        <taxon>Pseudomonadati</taxon>
        <taxon>Pseudomonadota</taxon>
        <taxon>Betaproteobacteria</taxon>
        <taxon>Burkholderiales</taxon>
        <taxon>Oxalobacteraceae</taxon>
        <taxon>Undibacterium</taxon>
    </lineage>
</organism>
<feature type="transmembrane region" description="Helical" evidence="6">
    <location>
        <begin position="223"/>
        <end position="247"/>
    </location>
</feature>
<evidence type="ECO:0000313" key="7">
    <source>
        <dbReference type="EMBL" id="MBC3811032.1"/>
    </source>
</evidence>
<dbReference type="PANTHER" id="PTHR30482">
    <property type="entry name" value="HIGH-AFFINITY BRANCHED-CHAIN AMINO ACID TRANSPORT SYSTEM PERMEASE"/>
    <property type="match status" value="1"/>
</dbReference>
<dbReference type="InterPro" id="IPR043428">
    <property type="entry name" value="LivM-like"/>
</dbReference>
<accession>A0ABR6XE31</accession>
<dbReference type="CDD" id="cd06581">
    <property type="entry name" value="TM_PBP1_LivM_like"/>
    <property type="match status" value="1"/>
</dbReference>
<dbReference type="Proteomes" id="UP000637632">
    <property type="component" value="Unassembled WGS sequence"/>
</dbReference>
<sequence length="428" mass="46338">MTTTLKYKPLNLGRWLTWSSFALILVVAPLIFHEGAALSLLSQMGTLMIFGLSFNMLLGQGGMLSFGHAVYSGLGAFFAVHAMNMIAEGSLPIPVSMIPLVGGIAGMGFGILFGYVTTKKSGTTFSMITLGMVELVFACSLMFPKFFGGEGGISTNRVIGQAFMGITYGPQIQVYYLIAFWLFVSAVAMFAFTQTPLGRMINAVRDNPERAEFVGYDTQWVRYLTLILSAFFAGISGGLSAINFEIVTAENVSAIRSGAVLLFTFIGGIGFFFGPLIGAILGVFLTVMLSDFTKAWQLYLGVFFILIVMYAPGGIASILMMNLRLVKFSKFGRVWPVLWKLLVSSLIGIVGLVLAIEMLYQLSLESTQNPVISIFGMTFNSVGGGSWAIALLTLATGVAGFVLFKAPFQKVWGEVNTEIEEAMRRAQV</sequence>
<feature type="transmembrane region" description="Helical" evidence="6">
    <location>
        <begin position="12"/>
        <end position="32"/>
    </location>
</feature>
<evidence type="ECO:0000256" key="5">
    <source>
        <dbReference type="ARBA" id="ARBA00023136"/>
    </source>
</evidence>
<evidence type="ECO:0000256" key="1">
    <source>
        <dbReference type="ARBA" id="ARBA00004651"/>
    </source>
</evidence>
<name>A0ABR6XE31_9BURK</name>
<protein>
    <submittedName>
        <fullName evidence="7">Branched-chain amino acid ABC transporter permease</fullName>
    </submittedName>
</protein>
<proteinExistence type="predicted"/>
<feature type="transmembrane region" description="Helical" evidence="6">
    <location>
        <begin position="38"/>
        <end position="57"/>
    </location>
</feature>
<feature type="transmembrane region" description="Helical" evidence="6">
    <location>
        <begin position="259"/>
        <end position="284"/>
    </location>
</feature>
<evidence type="ECO:0000256" key="4">
    <source>
        <dbReference type="ARBA" id="ARBA00022989"/>
    </source>
</evidence>
<evidence type="ECO:0000256" key="3">
    <source>
        <dbReference type="ARBA" id="ARBA00022692"/>
    </source>
</evidence>
<feature type="transmembrane region" description="Helical" evidence="6">
    <location>
        <begin position="341"/>
        <end position="362"/>
    </location>
</feature>
<gene>
    <name evidence="7" type="ORF">H8K26_06220</name>
</gene>
<keyword evidence="2" id="KW-1003">Cell membrane</keyword>
<keyword evidence="5 6" id="KW-0472">Membrane</keyword>
<comment type="caution">
    <text evidence="7">The sequence shown here is derived from an EMBL/GenBank/DDBJ whole genome shotgun (WGS) entry which is preliminary data.</text>
</comment>
<comment type="subcellular location">
    <subcellularLocation>
        <location evidence="1">Cell membrane</location>
        <topology evidence="1">Multi-pass membrane protein</topology>
    </subcellularLocation>
</comment>
<feature type="transmembrane region" description="Helical" evidence="6">
    <location>
        <begin position="174"/>
        <end position="192"/>
    </location>
</feature>
<dbReference type="PANTHER" id="PTHR30482:SF17">
    <property type="entry name" value="ABC TRANSPORTER ATP-BINDING PROTEIN"/>
    <property type="match status" value="1"/>
</dbReference>
<reference evidence="7 8" key="1">
    <citation type="submission" date="2020-08" db="EMBL/GenBank/DDBJ databases">
        <title>Novel species isolated from subtropical streams in China.</title>
        <authorList>
            <person name="Lu H."/>
        </authorList>
    </citation>
    <scope>NUCLEOTIDE SEQUENCE [LARGE SCALE GENOMIC DNA]</scope>
    <source>
        <strain evidence="7 8">CCTCC AB 2015119</strain>
    </source>
</reference>
<evidence type="ECO:0000256" key="6">
    <source>
        <dbReference type="SAM" id="Phobius"/>
    </source>
</evidence>
<feature type="transmembrane region" description="Helical" evidence="6">
    <location>
        <begin position="296"/>
        <end position="320"/>
    </location>
</feature>
<feature type="transmembrane region" description="Helical" evidence="6">
    <location>
        <begin position="69"/>
        <end position="87"/>
    </location>
</feature>
<dbReference type="Pfam" id="PF02653">
    <property type="entry name" value="BPD_transp_2"/>
    <property type="match status" value="1"/>
</dbReference>
<dbReference type="EMBL" id="JACOFT010000002">
    <property type="protein sequence ID" value="MBC3811032.1"/>
    <property type="molecule type" value="Genomic_DNA"/>
</dbReference>
<dbReference type="InterPro" id="IPR001851">
    <property type="entry name" value="ABC_transp_permease"/>
</dbReference>
<keyword evidence="8" id="KW-1185">Reference proteome</keyword>
<keyword evidence="4 6" id="KW-1133">Transmembrane helix</keyword>
<dbReference type="RefSeq" id="WP_190478154.1">
    <property type="nucleotide sequence ID" value="NZ_JACOFT010000002.1"/>
</dbReference>
<keyword evidence="3 6" id="KW-0812">Transmembrane</keyword>
<evidence type="ECO:0000256" key="2">
    <source>
        <dbReference type="ARBA" id="ARBA00022475"/>
    </source>
</evidence>
<feature type="transmembrane region" description="Helical" evidence="6">
    <location>
        <begin position="93"/>
        <end position="117"/>
    </location>
</feature>
<evidence type="ECO:0000313" key="8">
    <source>
        <dbReference type="Proteomes" id="UP000637632"/>
    </source>
</evidence>
<feature type="transmembrane region" description="Helical" evidence="6">
    <location>
        <begin position="382"/>
        <end position="404"/>
    </location>
</feature>